<name>A0A9D4CSY3_DREPO</name>
<evidence type="ECO:0000256" key="7">
    <source>
        <dbReference type="ARBA" id="ARBA00023170"/>
    </source>
</evidence>
<evidence type="ECO:0000259" key="10">
    <source>
        <dbReference type="PROSITE" id="PS51843"/>
    </source>
</evidence>
<feature type="domain" description="Nuclear receptor" evidence="9">
    <location>
        <begin position="232"/>
        <end position="319"/>
    </location>
</feature>
<dbReference type="InterPro" id="IPR000536">
    <property type="entry name" value="Nucl_hrmn_rcpt_lig-bd"/>
</dbReference>
<dbReference type="InterPro" id="IPR013088">
    <property type="entry name" value="Znf_NHR/GATA"/>
</dbReference>
<dbReference type="CDD" id="cd06157">
    <property type="entry name" value="NR_LBD"/>
    <property type="match status" value="1"/>
</dbReference>
<accession>A0A9D4CSY3</accession>
<evidence type="ECO:0000256" key="8">
    <source>
        <dbReference type="ARBA" id="ARBA00023242"/>
    </source>
</evidence>
<keyword evidence="12" id="KW-1185">Reference proteome</keyword>
<dbReference type="GO" id="GO:0043565">
    <property type="term" value="F:sequence-specific DNA binding"/>
    <property type="evidence" value="ECO:0007669"/>
    <property type="project" value="InterPro"/>
</dbReference>
<evidence type="ECO:0000256" key="3">
    <source>
        <dbReference type="ARBA" id="ARBA00022833"/>
    </source>
</evidence>
<dbReference type="PROSITE" id="PS51843">
    <property type="entry name" value="NR_LBD"/>
    <property type="match status" value="1"/>
</dbReference>
<dbReference type="Gene3D" id="3.30.50.10">
    <property type="entry name" value="Erythroid Transcription Factor GATA-1, subunit A"/>
    <property type="match status" value="1"/>
</dbReference>
<dbReference type="EMBL" id="JAIWYP010000012">
    <property type="protein sequence ID" value="KAH3729606.1"/>
    <property type="molecule type" value="Genomic_DNA"/>
</dbReference>
<dbReference type="PANTHER" id="PTHR24082">
    <property type="entry name" value="NUCLEAR HORMONE RECEPTOR"/>
    <property type="match status" value="1"/>
</dbReference>
<dbReference type="Gene3D" id="1.10.565.10">
    <property type="entry name" value="Retinoid X Receptor"/>
    <property type="match status" value="1"/>
</dbReference>
<dbReference type="PRINTS" id="PR00047">
    <property type="entry name" value="STROIDFINGER"/>
</dbReference>
<dbReference type="PROSITE" id="PS51030">
    <property type="entry name" value="NUCLEAR_REC_DBD_2"/>
    <property type="match status" value="1"/>
</dbReference>
<dbReference type="SUPFAM" id="SSF57716">
    <property type="entry name" value="Glucocorticoid receptor-like (DNA-binding domain)"/>
    <property type="match status" value="1"/>
</dbReference>
<sequence length="663" mass="74635">MASRFELKATAIATTASKIAIVEDPTSYGALGIPLSEDETVQLDPDASDHGLVCKPHSENGHQNPLSNETIERDAWPLNGRSAEDNLHDENVLIATRLDRSEIDTLNPWSFTDLNTQRLLVFKGHGELSSDLSKDSKCYLVPSSSISEKPVPKGSIAIPMYLIVEQPESTPGTYDVSWNSRIDSPSKPQPECAVTSSDPFISFSSENNEARACDESELPENKKKTKGKSLTFPPCQVCEGVSSGIHFGCYTCEACKNFFRRCLKRKREENIGLKKSRDIFTCPANKKCDTTHGTAKINCSACRFDKCLNLGMATEKVKKGRISYAQRTETIKQVRMLEGKEVIVSPNEASTRATAGTDKNSTVSTALDMCEAMLSRNISKLQDQCENVRVSADLVESLVQNMDKMKIMGEEMSIAEVREARIKEHYENYMTKVAMFGSMSGVSKDEYHNLLKNYDIDLDDQWKVFKDFALNLESVIGRYCRFAKQLPNFAKLSLNDQVSLLKHTHCDFFILMLHKGYKPEYNIFLELNGLIYHVEEASDRLLSRNSVSLMVQMFDRLHKLNLTDGETALVGAIITMSSDQCELENSTLVESTQLDLCNLLRQNMKDLYGERNGSIRFAKIVDRLTTLREVSVQYYKDYRSICEDKLVQKETPLFDILLPDNDV</sequence>
<dbReference type="GO" id="GO:0008270">
    <property type="term" value="F:zinc ion binding"/>
    <property type="evidence" value="ECO:0007669"/>
    <property type="project" value="UniProtKB-KW"/>
</dbReference>
<dbReference type="PRINTS" id="PR00398">
    <property type="entry name" value="STRDHORMONER"/>
</dbReference>
<keyword evidence="3" id="KW-0862">Zinc</keyword>
<keyword evidence="6" id="KW-0804">Transcription</keyword>
<dbReference type="SMART" id="SM00430">
    <property type="entry name" value="HOLI"/>
    <property type="match status" value="1"/>
</dbReference>
<reference evidence="11" key="1">
    <citation type="journal article" date="2019" name="bioRxiv">
        <title>The Genome of the Zebra Mussel, Dreissena polymorpha: A Resource for Invasive Species Research.</title>
        <authorList>
            <person name="McCartney M.A."/>
            <person name="Auch B."/>
            <person name="Kono T."/>
            <person name="Mallez S."/>
            <person name="Zhang Y."/>
            <person name="Obille A."/>
            <person name="Becker A."/>
            <person name="Abrahante J.E."/>
            <person name="Garbe J."/>
            <person name="Badalamenti J.P."/>
            <person name="Herman A."/>
            <person name="Mangelson H."/>
            <person name="Liachko I."/>
            <person name="Sullivan S."/>
            <person name="Sone E.D."/>
            <person name="Koren S."/>
            <person name="Silverstein K.A.T."/>
            <person name="Beckman K.B."/>
            <person name="Gohl D.M."/>
        </authorList>
    </citation>
    <scope>NUCLEOTIDE SEQUENCE</scope>
    <source>
        <strain evidence="11">Duluth1</strain>
        <tissue evidence="11">Whole animal</tissue>
    </source>
</reference>
<dbReference type="Proteomes" id="UP000828390">
    <property type="component" value="Unassembled WGS sequence"/>
</dbReference>
<evidence type="ECO:0000256" key="1">
    <source>
        <dbReference type="ARBA" id="ARBA00022723"/>
    </source>
</evidence>
<evidence type="ECO:0000256" key="6">
    <source>
        <dbReference type="ARBA" id="ARBA00023163"/>
    </source>
</evidence>
<dbReference type="InterPro" id="IPR035500">
    <property type="entry name" value="NHR-like_dom_sf"/>
</dbReference>
<organism evidence="11 12">
    <name type="scientific">Dreissena polymorpha</name>
    <name type="common">Zebra mussel</name>
    <name type="synonym">Mytilus polymorpha</name>
    <dbReference type="NCBI Taxonomy" id="45954"/>
    <lineage>
        <taxon>Eukaryota</taxon>
        <taxon>Metazoa</taxon>
        <taxon>Spiralia</taxon>
        <taxon>Lophotrochozoa</taxon>
        <taxon>Mollusca</taxon>
        <taxon>Bivalvia</taxon>
        <taxon>Autobranchia</taxon>
        <taxon>Heteroconchia</taxon>
        <taxon>Euheterodonta</taxon>
        <taxon>Imparidentia</taxon>
        <taxon>Neoheterodontei</taxon>
        <taxon>Myida</taxon>
        <taxon>Dreissenoidea</taxon>
        <taxon>Dreissenidae</taxon>
        <taxon>Dreissena</taxon>
    </lineage>
</organism>
<keyword evidence="8" id="KW-0539">Nucleus</keyword>
<dbReference type="InterPro" id="IPR050234">
    <property type="entry name" value="Nuclear_hormone_rcpt_NR1"/>
</dbReference>
<evidence type="ECO:0000256" key="2">
    <source>
        <dbReference type="ARBA" id="ARBA00022771"/>
    </source>
</evidence>
<keyword evidence="1" id="KW-0479">Metal-binding</keyword>
<evidence type="ECO:0008006" key="13">
    <source>
        <dbReference type="Google" id="ProtNLM"/>
    </source>
</evidence>
<dbReference type="GO" id="GO:0003700">
    <property type="term" value="F:DNA-binding transcription factor activity"/>
    <property type="evidence" value="ECO:0007669"/>
    <property type="project" value="InterPro"/>
</dbReference>
<gene>
    <name evidence="11" type="ORF">DPMN_055579</name>
</gene>
<keyword evidence="4" id="KW-0805">Transcription regulation</keyword>
<dbReference type="Pfam" id="PF00105">
    <property type="entry name" value="zf-C4"/>
    <property type="match status" value="1"/>
</dbReference>
<evidence type="ECO:0000256" key="4">
    <source>
        <dbReference type="ARBA" id="ARBA00023015"/>
    </source>
</evidence>
<evidence type="ECO:0000313" key="11">
    <source>
        <dbReference type="EMBL" id="KAH3729606.1"/>
    </source>
</evidence>
<dbReference type="AlphaFoldDB" id="A0A9D4CSY3"/>
<keyword evidence="2" id="KW-0863">Zinc-finger</keyword>
<feature type="domain" description="NR LBD" evidence="10">
    <location>
        <begin position="409"/>
        <end position="660"/>
    </location>
</feature>
<dbReference type="InterPro" id="IPR001723">
    <property type="entry name" value="Nuclear_hrmn_rcpt"/>
</dbReference>
<dbReference type="SUPFAM" id="SSF48508">
    <property type="entry name" value="Nuclear receptor ligand-binding domain"/>
    <property type="match status" value="1"/>
</dbReference>
<reference evidence="11" key="2">
    <citation type="submission" date="2020-11" db="EMBL/GenBank/DDBJ databases">
        <authorList>
            <person name="McCartney M.A."/>
            <person name="Auch B."/>
            <person name="Kono T."/>
            <person name="Mallez S."/>
            <person name="Becker A."/>
            <person name="Gohl D.M."/>
            <person name="Silverstein K.A.T."/>
            <person name="Koren S."/>
            <person name="Bechman K.B."/>
            <person name="Herman A."/>
            <person name="Abrahante J.E."/>
            <person name="Garbe J."/>
        </authorList>
    </citation>
    <scope>NUCLEOTIDE SEQUENCE</scope>
    <source>
        <strain evidence="11">Duluth1</strain>
        <tissue evidence="11">Whole animal</tissue>
    </source>
</reference>
<evidence type="ECO:0000256" key="5">
    <source>
        <dbReference type="ARBA" id="ARBA00023125"/>
    </source>
</evidence>
<comment type="caution">
    <text evidence="11">The sequence shown here is derived from an EMBL/GenBank/DDBJ whole genome shotgun (WGS) entry which is preliminary data.</text>
</comment>
<dbReference type="InterPro" id="IPR001628">
    <property type="entry name" value="Znf_hrmn_rcpt"/>
</dbReference>
<evidence type="ECO:0000259" key="9">
    <source>
        <dbReference type="PROSITE" id="PS51030"/>
    </source>
</evidence>
<proteinExistence type="predicted"/>
<protein>
    <recommendedName>
        <fullName evidence="13">Nuclear receptor</fullName>
    </recommendedName>
</protein>
<keyword evidence="5" id="KW-0238">DNA-binding</keyword>
<dbReference type="SMART" id="SM00399">
    <property type="entry name" value="ZnF_C4"/>
    <property type="match status" value="1"/>
</dbReference>
<evidence type="ECO:0000313" key="12">
    <source>
        <dbReference type="Proteomes" id="UP000828390"/>
    </source>
</evidence>
<dbReference type="Pfam" id="PF00104">
    <property type="entry name" value="Hormone_recep"/>
    <property type="match status" value="1"/>
</dbReference>
<keyword evidence="7" id="KW-0675">Receptor</keyword>